<dbReference type="Pfam" id="PF00249">
    <property type="entry name" value="Myb_DNA-binding"/>
    <property type="match status" value="1"/>
</dbReference>
<dbReference type="InterPro" id="IPR001005">
    <property type="entry name" value="SANT/Myb"/>
</dbReference>
<evidence type="ECO:0000259" key="10">
    <source>
        <dbReference type="PROSITE" id="PS51293"/>
    </source>
</evidence>
<dbReference type="GO" id="GO:0006338">
    <property type="term" value="P:chromatin remodeling"/>
    <property type="evidence" value="ECO:0007669"/>
    <property type="project" value="TreeGrafter"/>
</dbReference>
<gene>
    <name evidence="11" type="ORF">CC85DRAFT_246755</name>
</gene>
<evidence type="ECO:0000256" key="3">
    <source>
        <dbReference type="ARBA" id="ARBA00022833"/>
    </source>
</evidence>
<dbReference type="GO" id="GO:0003682">
    <property type="term" value="F:chromatin binding"/>
    <property type="evidence" value="ECO:0007669"/>
    <property type="project" value="TreeGrafter"/>
</dbReference>
<proteinExistence type="predicted"/>
<dbReference type="InterPro" id="IPR000433">
    <property type="entry name" value="Znf_ZZ"/>
</dbReference>
<organism evidence="11 12">
    <name type="scientific">Cutaneotrichosporon oleaginosum</name>
    <dbReference type="NCBI Taxonomy" id="879819"/>
    <lineage>
        <taxon>Eukaryota</taxon>
        <taxon>Fungi</taxon>
        <taxon>Dikarya</taxon>
        <taxon>Basidiomycota</taxon>
        <taxon>Agaricomycotina</taxon>
        <taxon>Tremellomycetes</taxon>
        <taxon>Trichosporonales</taxon>
        <taxon>Trichosporonaceae</taxon>
        <taxon>Cutaneotrichosporon</taxon>
    </lineage>
</organism>
<comment type="subcellular location">
    <subcellularLocation>
        <location evidence="7">Nucleus</location>
    </subcellularLocation>
</comment>
<dbReference type="Gene3D" id="1.10.10.10">
    <property type="entry name" value="Winged helix-like DNA-binding domain superfamily/Winged helix DNA-binding domain"/>
    <property type="match status" value="1"/>
</dbReference>
<dbReference type="STRING" id="879819.A0A0J0XLH6"/>
<evidence type="ECO:0000313" key="11">
    <source>
        <dbReference type="EMBL" id="KLT41943.1"/>
    </source>
</evidence>
<dbReference type="InterPro" id="IPR041983">
    <property type="entry name" value="ADA2-like_ZZ"/>
</dbReference>
<dbReference type="InterPro" id="IPR036388">
    <property type="entry name" value="WH-like_DNA-bd_sf"/>
</dbReference>
<evidence type="ECO:0000256" key="1">
    <source>
        <dbReference type="ARBA" id="ARBA00022723"/>
    </source>
</evidence>
<evidence type="ECO:0000256" key="7">
    <source>
        <dbReference type="PIRNR" id="PIRNR025024"/>
    </source>
</evidence>
<dbReference type="GO" id="GO:0005634">
    <property type="term" value="C:nucleus"/>
    <property type="evidence" value="ECO:0007669"/>
    <property type="project" value="UniProtKB-SubCell"/>
</dbReference>
<feature type="region of interest" description="Disordered" evidence="8">
    <location>
        <begin position="412"/>
        <end position="479"/>
    </location>
</feature>
<dbReference type="SUPFAM" id="SSF46689">
    <property type="entry name" value="Homeodomain-like"/>
    <property type="match status" value="2"/>
</dbReference>
<accession>A0A0J0XLH6</accession>
<evidence type="ECO:0000256" key="6">
    <source>
        <dbReference type="ARBA" id="ARBA00023242"/>
    </source>
</evidence>
<dbReference type="InterPro" id="IPR017884">
    <property type="entry name" value="SANT_dom"/>
</dbReference>
<keyword evidence="4 7" id="KW-0805">Transcription regulation</keyword>
<dbReference type="GeneID" id="28980992"/>
<keyword evidence="6 7" id="KW-0539">Nucleus</keyword>
<dbReference type="InterPro" id="IPR016827">
    <property type="entry name" value="Ada2/TADA2"/>
</dbReference>
<feature type="region of interest" description="Disordered" evidence="8">
    <location>
        <begin position="153"/>
        <end position="172"/>
    </location>
</feature>
<feature type="domain" description="Myb-like" evidence="9">
    <location>
        <begin position="101"/>
        <end position="146"/>
    </location>
</feature>
<evidence type="ECO:0000256" key="8">
    <source>
        <dbReference type="SAM" id="MobiDB-lite"/>
    </source>
</evidence>
<reference evidence="11 12" key="1">
    <citation type="submission" date="2015-03" db="EMBL/GenBank/DDBJ databases">
        <title>Genomics and transcriptomics of the oil-accumulating basidiomycete yeast T. oleaginosus allow insights into substrate utilization and the diverse evolutionary trajectories of mating systems in fungi.</title>
        <authorList>
            <consortium name="DOE Joint Genome Institute"/>
            <person name="Kourist R."/>
            <person name="Kracht O."/>
            <person name="Bracharz F."/>
            <person name="Lipzen A."/>
            <person name="Nolan M."/>
            <person name="Ohm R."/>
            <person name="Grigoriev I."/>
            <person name="Sun S."/>
            <person name="Heitman J."/>
            <person name="Bruck T."/>
            <person name="Nowrousian M."/>
        </authorList>
    </citation>
    <scope>NUCLEOTIDE SEQUENCE [LARGE SCALE GENOMIC DNA]</scope>
    <source>
        <strain evidence="11 12">IBC0246</strain>
    </source>
</reference>
<dbReference type="GO" id="GO:0070461">
    <property type="term" value="C:SAGA-type complex"/>
    <property type="evidence" value="ECO:0007669"/>
    <property type="project" value="TreeGrafter"/>
</dbReference>
<dbReference type="Gene3D" id="1.10.10.60">
    <property type="entry name" value="Homeodomain-like"/>
    <property type="match status" value="1"/>
</dbReference>
<feature type="compositionally biased region" description="Basic and acidic residues" evidence="8">
    <location>
        <begin position="153"/>
        <end position="171"/>
    </location>
</feature>
<feature type="compositionally biased region" description="Acidic residues" evidence="8">
    <location>
        <begin position="294"/>
        <end position="307"/>
    </location>
</feature>
<dbReference type="PANTHER" id="PTHR12374:SF20">
    <property type="entry name" value="TRANSCRIPTIONAL ADAPTER 2-ALPHA"/>
    <property type="match status" value="1"/>
</dbReference>
<dbReference type="RefSeq" id="XP_018278434.1">
    <property type="nucleotide sequence ID" value="XM_018420389.1"/>
</dbReference>
<evidence type="ECO:0000256" key="2">
    <source>
        <dbReference type="ARBA" id="ARBA00022771"/>
    </source>
</evidence>
<protein>
    <recommendedName>
        <fullName evidence="7">Transcriptional adapter 2</fullName>
    </recommendedName>
</protein>
<dbReference type="GO" id="GO:0008270">
    <property type="term" value="F:zinc ion binding"/>
    <property type="evidence" value="ECO:0007669"/>
    <property type="project" value="UniProtKB-KW"/>
</dbReference>
<dbReference type="CDD" id="cd02335">
    <property type="entry name" value="ZZ_ADA2"/>
    <property type="match status" value="1"/>
</dbReference>
<dbReference type="Pfam" id="PF22941">
    <property type="entry name" value="TADA2A-like_3rd"/>
    <property type="match status" value="1"/>
</dbReference>
<keyword evidence="2" id="KW-0863">Zinc-finger</keyword>
<dbReference type="GO" id="GO:0003713">
    <property type="term" value="F:transcription coactivator activity"/>
    <property type="evidence" value="ECO:0007669"/>
    <property type="project" value="InterPro"/>
</dbReference>
<dbReference type="PROSITE" id="PS50090">
    <property type="entry name" value="MYB_LIKE"/>
    <property type="match status" value="1"/>
</dbReference>
<feature type="region of interest" description="Disordered" evidence="8">
    <location>
        <begin position="260"/>
        <end position="307"/>
    </location>
</feature>
<evidence type="ECO:0000259" key="9">
    <source>
        <dbReference type="PROSITE" id="PS50090"/>
    </source>
</evidence>
<dbReference type="Proteomes" id="UP000053611">
    <property type="component" value="Unassembled WGS sequence"/>
</dbReference>
<dbReference type="CDD" id="cd00167">
    <property type="entry name" value="SANT"/>
    <property type="match status" value="1"/>
</dbReference>
<dbReference type="SMART" id="SM00717">
    <property type="entry name" value="SANT"/>
    <property type="match status" value="1"/>
</dbReference>
<feature type="domain" description="SANT" evidence="10">
    <location>
        <begin position="98"/>
        <end position="150"/>
    </location>
</feature>
<dbReference type="Pfam" id="PF25299">
    <property type="entry name" value="ZZ_ADA2"/>
    <property type="match status" value="1"/>
</dbReference>
<keyword evidence="12" id="KW-1185">Reference proteome</keyword>
<sequence length="602" mass="68227">MTVTQRRVRAADPSGPEDRVITEPGIKYTCDICESPCRWACQLTPGGIDITHTVRIKCAHHDCTEIDICPTCFSEGKKVQKHEPWHDYKVIEQHSYPIFSSDWGADEEMLLLNGCQLHGLGNWIEIADHVGTRTKEECERHYIEVYLGVGEGPDVKKDSEMPHETPEDEHYSVFMPPMDRTFDIDPDEFQRRKKARIEELRRPQPLAKAAKTLTSAPTNHEVGGFMPGRLEFEYELENDAEMVIKDLEFGLVLEHGGADQPMAKVTRPEDVKPKIEEGEASGSTSPGKRKRGEEEEPTDTEPTLEVEDADELEVKVALLNIYRYKLDKRVRAKDIIFDRSLTQYKLLTGQDRKRPKEERELIARFKPLAKLQTAEDFEVFCEGMLHETQLRRRIAELQEYRRMGITTGKEADDYDTKKAARAGQRPVVTREPDPIRTGARANAGQNRYLHGTPPADSRAVSRDPPPVRARPAPKPKDLRNAEGIELLTPMEATVASHTRMAPLRFQAVKLSMVVRNEATGGKLRRRDARLHHRLDVNNASRIWDFLVMTGHLKLAYDARIKAFDLKHGERGWPRPPSVPIPAGGPPHPLPASTIFHNGTVGM</sequence>
<evidence type="ECO:0000256" key="5">
    <source>
        <dbReference type="ARBA" id="ARBA00023163"/>
    </source>
</evidence>
<dbReference type="InterPro" id="IPR009057">
    <property type="entry name" value="Homeodomain-like_sf"/>
</dbReference>
<keyword evidence="3" id="KW-0862">Zinc</keyword>
<dbReference type="AlphaFoldDB" id="A0A0J0XLH6"/>
<name>A0A0J0XLH6_9TREE</name>
<dbReference type="FunFam" id="1.10.10.60:FF:000115">
    <property type="entry name" value="Transcriptional adapter 2"/>
    <property type="match status" value="1"/>
</dbReference>
<feature type="compositionally biased region" description="Basic and acidic residues" evidence="8">
    <location>
        <begin position="266"/>
        <end position="277"/>
    </location>
</feature>
<dbReference type="PANTHER" id="PTHR12374">
    <property type="entry name" value="TRANSCRIPTIONAL ADAPTOR 2 ADA2 -RELATED"/>
    <property type="match status" value="1"/>
</dbReference>
<keyword evidence="1" id="KW-0479">Metal-binding</keyword>
<dbReference type="InterPro" id="IPR055141">
    <property type="entry name" value="TADA2A_B-like_dom"/>
</dbReference>
<evidence type="ECO:0000256" key="4">
    <source>
        <dbReference type="ARBA" id="ARBA00023015"/>
    </source>
</evidence>
<dbReference type="PROSITE" id="PS51293">
    <property type="entry name" value="SANT"/>
    <property type="match status" value="1"/>
</dbReference>
<keyword evidence="5 7" id="KW-0804">Transcription</keyword>
<evidence type="ECO:0000313" key="12">
    <source>
        <dbReference type="Proteomes" id="UP000053611"/>
    </source>
</evidence>
<dbReference type="GO" id="GO:0006357">
    <property type="term" value="P:regulation of transcription by RNA polymerase II"/>
    <property type="evidence" value="ECO:0007669"/>
    <property type="project" value="InterPro"/>
</dbReference>
<dbReference type="OrthoDB" id="270417at2759"/>
<dbReference type="EMBL" id="KQ087211">
    <property type="protein sequence ID" value="KLT41943.1"/>
    <property type="molecule type" value="Genomic_DNA"/>
</dbReference>
<dbReference type="PIRSF" id="PIRSF025024">
    <property type="entry name" value="Transcriptional_adaptor_2"/>
    <property type="match status" value="1"/>
</dbReference>